<dbReference type="RefSeq" id="WP_063871508.1">
    <property type="nucleotide sequence ID" value="NZ_CAWMRI010000031.1"/>
</dbReference>
<protein>
    <submittedName>
        <fullName evidence="2">Uncharacterized protein</fullName>
    </submittedName>
</protein>
<proteinExistence type="predicted"/>
<reference evidence="2 3" key="1">
    <citation type="submission" date="2016-04" db="EMBL/GenBank/DDBJ databases">
        <title>Draft Genome Assembly of the Bloom-forming Cyanobacterium Nodularia spumigena Strain CENA596 in Shrimp Production Ponds.</title>
        <authorList>
            <person name="Popin R.V."/>
            <person name="Rigonato J."/>
            <person name="Abreu V.A."/>
            <person name="Andreote A.P."/>
            <person name="Silveira S.B."/>
            <person name="Odebrecht C."/>
            <person name="Fiore M.F."/>
        </authorList>
    </citation>
    <scope>NUCLEOTIDE SEQUENCE [LARGE SCALE GENOMIC DNA]</scope>
    <source>
        <strain evidence="2 3">CENA596</strain>
    </source>
</reference>
<dbReference type="NCBIfam" id="TIGR04446">
    <property type="entry name" value="pren_cyc_PirE"/>
    <property type="match status" value="1"/>
</dbReference>
<accession>A0A166KKX3</accession>
<dbReference type="OrthoDB" id="517914at2"/>
<feature type="region of interest" description="Disordered" evidence="1">
    <location>
        <begin position="49"/>
        <end position="104"/>
    </location>
</feature>
<dbReference type="Proteomes" id="UP000076555">
    <property type="component" value="Unassembled WGS sequence"/>
</dbReference>
<evidence type="ECO:0000313" key="3">
    <source>
        <dbReference type="Proteomes" id="UP000076555"/>
    </source>
</evidence>
<dbReference type="Pfam" id="PF19158">
    <property type="entry name" value="DUF5840"/>
    <property type="match status" value="1"/>
</dbReference>
<name>A0A166KKX3_NODSP</name>
<dbReference type="AlphaFoldDB" id="A0A166KKX3"/>
<organism evidence="2 3">
    <name type="scientific">Nodularia spumigena CENA596</name>
    <dbReference type="NCBI Taxonomy" id="1819295"/>
    <lineage>
        <taxon>Bacteria</taxon>
        <taxon>Bacillati</taxon>
        <taxon>Cyanobacteriota</taxon>
        <taxon>Cyanophyceae</taxon>
        <taxon>Nostocales</taxon>
        <taxon>Nodulariaceae</taxon>
        <taxon>Nodularia</taxon>
    </lineage>
</organism>
<sequence length="104" mass="12128">MSDRYQEEEFTHCHLKKLLVKTRQFNYPSKSKRLHQHSLLHIEEVKRTNKTKEKNTMTKKNIRPQQVAPVERETTATAKDQSGQVTPLIPGWMPELPFAGDDAE</sequence>
<gene>
    <name evidence="2" type="ORF">A2T98_03075</name>
</gene>
<evidence type="ECO:0000256" key="1">
    <source>
        <dbReference type="SAM" id="MobiDB-lite"/>
    </source>
</evidence>
<dbReference type="EMBL" id="LWAJ01000031">
    <property type="protein sequence ID" value="KZL51261.1"/>
    <property type="molecule type" value="Genomic_DNA"/>
</dbReference>
<feature type="compositionally biased region" description="Polar residues" evidence="1">
    <location>
        <begin position="75"/>
        <end position="85"/>
    </location>
</feature>
<dbReference type="InterPro" id="IPR031036">
    <property type="entry name" value="Pren_cyc_PirE"/>
</dbReference>
<comment type="caution">
    <text evidence="2">The sequence shown here is derived from an EMBL/GenBank/DDBJ whole genome shotgun (WGS) entry which is preliminary data.</text>
</comment>
<evidence type="ECO:0000313" key="2">
    <source>
        <dbReference type="EMBL" id="KZL51261.1"/>
    </source>
</evidence>